<dbReference type="Pfam" id="PF00263">
    <property type="entry name" value="Secretin"/>
    <property type="match status" value="1"/>
</dbReference>
<dbReference type="GO" id="GO:0019867">
    <property type="term" value="C:outer membrane"/>
    <property type="evidence" value="ECO:0007669"/>
    <property type="project" value="InterPro"/>
</dbReference>
<dbReference type="InterPro" id="IPR013359">
    <property type="entry name" value="Pilus_4B_PilN"/>
</dbReference>
<dbReference type="Proteomes" id="UP000295294">
    <property type="component" value="Plasmid unnamed2"/>
</dbReference>
<feature type="domain" description="Secretin N-terminal" evidence="6">
    <location>
        <begin position="224"/>
        <end position="302"/>
    </location>
</feature>
<dbReference type="KEGG" id="cox:E0W60_34195"/>
<keyword evidence="7" id="KW-0614">Plasmid</keyword>
<protein>
    <submittedName>
        <fullName evidence="7">PilN family type IVB pilus formation outer membrane protein</fullName>
    </submittedName>
</protein>
<evidence type="ECO:0000256" key="4">
    <source>
        <dbReference type="SAM" id="SignalP"/>
    </source>
</evidence>
<keyword evidence="3" id="KW-0472">Membrane</keyword>
<geneLocation type="plasmid" evidence="7">
    <name>unnamed2</name>
</geneLocation>
<evidence type="ECO:0000259" key="6">
    <source>
        <dbReference type="Pfam" id="PF07655"/>
    </source>
</evidence>
<feature type="domain" description="Type II/III secretion system secretin-like" evidence="5">
    <location>
        <begin position="412"/>
        <end position="544"/>
    </location>
</feature>
<evidence type="ECO:0000313" key="8">
    <source>
        <dbReference type="Proteomes" id="UP000295294"/>
    </source>
</evidence>
<dbReference type="PANTHER" id="PTHR30332">
    <property type="entry name" value="PROBABLE GENERAL SECRETION PATHWAY PROTEIN D"/>
    <property type="match status" value="1"/>
</dbReference>
<dbReference type="PROSITE" id="PS51257">
    <property type="entry name" value="PROKAR_LIPOPROTEIN"/>
    <property type="match status" value="1"/>
</dbReference>
<evidence type="ECO:0000256" key="1">
    <source>
        <dbReference type="ARBA" id="ARBA00004370"/>
    </source>
</evidence>
<evidence type="ECO:0000259" key="5">
    <source>
        <dbReference type="Pfam" id="PF00263"/>
    </source>
</evidence>
<dbReference type="EMBL" id="CP038637">
    <property type="protein sequence ID" value="QBY56104.1"/>
    <property type="molecule type" value="Genomic_DNA"/>
</dbReference>
<dbReference type="InterPro" id="IPR050810">
    <property type="entry name" value="Bact_Secretion_Sys_Channel"/>
</dbReference>
<organism evidence="7 8">
    <name type="scientific">Cupriavidus oxalaticus</name>
    <dbReference type="NCBI Taxonomy" id="96344"/>
    <lineage>
        <taxon>Bacteria</taxon>
        <taxon>Pseudomonadati</taxon>
        <taxon>Pseudomonadota</taxon>
        <taxon>Betaproteobacteria</taxon>
        <taxon>Burkholderiales</taxon>
        <taxon>Burkholderiaceae</taxon>
        <taxon>Cupriavidus</taxon>
    </lineage>
</organism>
<dbReference type="AlphaFoldDB" id="A0A4P7LIR0"/>
<dbReference type="InterPro" id="IPR011514">
    <property type="entry name" value="Secretin_N_2"/>
</dbReference>
<dbReference type="GO" id="GO:0009306">
    <property type="term" value="P:protein secretion"/>
    <property type="evidence" value="ECO:0007669"/>
    <property type="project" value="InterPro"/>
</dbReference>
<accession>A0A4P7LIR0</accession>
<evidence type="ECO:0000313" key="7">
    <source>
        <dbReference type="EMBL" id="QBY56104.1"/>
    </source>
</evidence>
<reference evidence="7 8" key="1">
    <citation type="submission" date="2019-03" db="EMBL/GenBank/DDBJ databases">
        <title>Efficiently degradation of phenoxyalkanoic acid herbicides by Cupriavidus oxalaticus strain X32.</title>
        <authorList>
            <person name="Sheng X."/>
        </authorList>
    </citation>
    <scope>NUCLEOTIDE SEQUENCE [LARGE SCALE GENOMIC DNA]</scope>
    <source>
        <strain evidence="7 8">X32</strain>
        <plasmid evidence="7 8">unnamed2</plasmid>
    </source>
</reference>
<name>A0A4P7LIR0_9BURK</name>
<feature type="signal peptide" evidence="4">
    <location>
        <begin position="1"/>
        <end position="22"/>
    </location>
</feature>
<gene>
    <name evidence="7" type="ORF">E0W60_34195</name>
</gene>
<dbReference type="PANTHER" id="PTHR30332:SF24">
    <property type="entry name" value="SECRETIN GSPD-RELATED"/>
    <property type="match status" value="1"/>
</dbReference>
<sequence>MRKVNINPTVRRLFAASPLFLAACGTLQQNVDSQYMANRDAVTDYSNKVLTQATTSNVPLVQKSSGAWLGGKALPLQADLTLPEVFRKRYAFKFPGKVGIETVAQRVTQVTGIPVRVKPDVLLPTTAFVTGGNAIAQTARQTAPTTTASSGSVLPPLPAPQTMGNQSSLLATGLSAGGAFNPGLAEYEMNYEGPVSGFLDLLSARAGISWEYREGVISLHRLVTKIFTLKAIPGDSTFKSAIGKQGQTQAGAVGSTNSQSTAGYNSQTNIEMNSKFSLWESVEDAIKSVISPAGKYAISQASGTITVTDTRDVVDQVAKIVDHENAANTRQIAMRVEVLSVKLNNGQEFGVDWDLVFNQVSNLVPWSLRFSSPASLVSNNAANLGVSILAPTNGAMSASQARWGGSKAFFKALSSFGRVSVVTTANAMTLNRQPVPVAITNQTTYLAKVTPAPAGASGSAGGTPGLEPGTVTTGFLLNLLPTVLDSNSILLQFGLGISDLTALVDVPSGDQKIQAPEISSTDFLQKVAIRPGETLVLSGYERSAGQYDKRTLTSGAPIGLGGSINGTSNREAVVILVTPVLSEGAI</sequence>
<dbReference type="GO" id="GO:0009297">
    <property type="term" value="P:pilus assembly"/>
    <property type="evidence" value="ECO:0007669"/>
    <property type="project" value="InterPro"/>
</dbReference>
<feature type="chain" id="PRO_5020326277" evidence="4">
    <location>
        <begin position="23"/>
        <end position="586"/>
    </location>
</feature>
<dbReference type="InterPro" id="IPR004846">
    <property type="entry name" value="T2SS/T3SS_dom"/>
</dbReference>
<dbReference type="NCBIfam" id="TIGR02520">
    <property type="entry name" value="pilus_B_mal_scr"/>
    <property type="match status" value="1"/>
</dbReference>
<evidence type="ECO:0000256" key="3">
    <source>
        <dbReference type="ARBA" id="ARBA00023136"/>
    </source>
</evidence>
<evidence type="ECO:0000256" key="2">
    <source>
        <dbReference type="ARBA" id="ARBA00022729"/>
    </source>
</evidence>
<proteinExistence type="predicted"/>
<dbReference type="OrthoDB" id="6638496at2"/>
<keyword evidence="2 4" id="KW-0732">Signal</keyword>
<comment type="subcellular location">
    <subcellularLocation>
        <location evidence="1">Membrane</location>
    </subcellularLocation>
</comment>
<dbReference type="Pfam" id="PF07655">
    <property type="entry name" value="Secretin_N_2"/>
    <property type="match status" value="1"/>
</dbReference>